<sequence>MARFLIKDFREKDEPLEIFWLTGLQPTPAEHGRVLRVVTKGMRSGELAQWVLPIDMLPIMALGRCFENGRMLTKISAGTLSSLQIGDLASGTELSSAELPAALYSFAGRKTGVQKLVRYDVGTHHIYIPTFELIRYFLAHNRLLAGMLMFPEQLLLLYDFVAPGIHDHLLLKFTRMIRPRMLSPSFAAEFAWLAVHPEGRASWDSVSSRSAGQPYMSMKLPHTTDCELRYRGIQQGNDVLVLEILGATGRQLPCNELFYSHPAFKQSVRHHKGGRDVQGGDAGDEPRTRDELEIQRRANGTRKNSARHLVEVPPKSMPFGSSVPIKKLWRVVASKPKDGSEPDPKRKKAGFHGHGMLPVGMGPENMFSDLPPIEFQLLTPLDWVFAGELMALAETIKVLQGMLVDTQVFMSLCQLPGNRAFVWAGVRMRGCLVVYFEPKGRPPVVLLDVDRNGAHALASMAVHFKVVTDFAEVEEVVDELLSQLVGRLGRWGQAAPEGVTRCCYCVPIPKVQSLRRGVVSEGYQYKRALALAKKLGLPLMSG</sequence>
<dbReference type="Proteomes" id="UP000192761">
    <property type="component" value="Unassembled WGS sequence"/>
</dbReference>
<evidence type="ECO:0000313" key="2">
    <source>
        <dbReference type="EMBL" id="SMC18186.1"/>
    </source>
</evidence>
<evidence type="ECO:0000256" key="1">
    <source>
        <dbReference type="SAM" id="MobiDB-lite"/>
    </source>
</evidence>
<evidence type="ECO:0000313" key="3">
    <source>
        <dbReference type="Proteomes" id="UP000192761"/>
    </source>
</evidence>
<protein>
    <recommendedName>
        <fullName evidence="4">TnsE C-terminal domain-containing protein</fullName>
    </recommendedName>
</protein>
<keyword evidence="3" id="KW-1185">Reference proteome</keyword>
<feature type="region of interest" description="Disordered" evidence="1">
    <location>
        <begin position="268"/>
        <end position="304"/>
    </location>
</feature>
<reference evidence="2 3" key="1">
    <citation type="submission" date="2017-04" db="EMBL/GenBank/DDBJ databases">
        <authorList>
            <person name="Afonso C.L."/>
            <person name="Miller P.J."/>
            <person name="Scott M.A."/>
            <person name="Spackman E."/>
            <person name="Goraichik I."/>
            <person name="Dimitrov K.M."/>
            <person name="Suarez D.L."/>
            <person name="Swayne D.E."/>
        </authorList>
    </citation>
    <scope>NUCLEOTIDE SEQUENCE [LARGE SCALE GENOMIC DNA]</scope>
    <source>
        <strain evidence="2 3">DSM 23236</strain>
    </source>
</reference>
<proteinExistence type="predicted"/>
<dbReference type="EMBL" id="FWXD01000002">
    <property type="protein sequence ID" value="SMC18186.1"/>
    <property type="molecule type" value="Genomic_DNA"/>
</dbReference>
<dbReference type="RefSeq" id="WP_084088964.1">
    <property type="nucleotide sequence ID" value="NZ_FWXD01000002.1"/>
</dbReference>
<dbReference type="STRING" id="1121001.SAMN02745857_00500"/>
<accession>A0A1W1X2J8</accession>
<evidence type="ECO:0008006" key="4">
    <source>
        <dbReference type="Google" id="ProtNLM"/>
    </source>
</evidence>
<dbReference type="OrthoDB" id="9176880at2"/>
<organism evidence="2 3">
    <name type="scientific">Andreprevotia lacus DSM 23236</name>
    <dbReference type="NCBI Taxonomy" id="1121001"/>
    <lineage>
        <taxon>Bacteria</taxon>
        <taxon>Pseudomonadati</taxon>
        <taxon>Pseudomonadota</taxon>
        <taxon>Betaproteobacteria</taxon>
        <taxon>Neisseriales</taxon>
        <taxon>Chitinibacteraceae</taxon>
        <taxon>Andreprevotia</taxon>
    </lineage>
</organism>
<feature type="compositionally biased region" description="Basic and acidic residues" evidence="1">
    <location>
        <begin position="284"/>
        <end position="296"/>
    </location>
</feature>
<gene>
    <name evidence="2" type="ORF">SAMN02745857_00500</name>
</gene>
<dbReference type="AlphaFoldDB" id="A0A1W1X2J8"/>
<name>A0A1W1X2J8_9NEIS</name>